<keyword evidence="9" id="KW-1185">Reference proteome</keyword>
<comment type="similarity">
    <text evidence="2">Belongs to the nucleobase:cation symporter-2 (NCS2) (TC 2.A.40) family.</text>
</comment>
<dbReference type="GO" id="GO:0005886">
    <property type="term" value="C:plasma membrane"/>
    <property type="evidence" value="ECO:0007669"/>
    <property type="project" value="TreeGrafter"/>
</dbReference>
<dbReference type="Pfam" id="PF00860">
    <property type="entry name" value="Xan_ur_permease"/>
    <property type="match status" value="1"/>
</dbReference>
<evidence type="ECO:0000256" key="4">
    <source>
        <dbReference type="ARBA" id="ARBA00022692"/>
    </source>
</evidence>
<protein>
    <submittedName>
        <fullName evidence="8">Uracil permease</fullName>
    </submittedName>
</protein>
<feature type="transmembrane region" description="Helical" evidence="7">
    <location>
        <begin position="374"/>
        <end position="394"/>
    </location>
</feature>
<feature type="transmembrane region" description="Helical" evidence="7">
    <location>
        <begin position="227"/>
        <end position="248"/>
    </location>
</feature>
<keyword evidence="6 7" id="KW-0472">Membrane</keyword>
<evidence type="ECO:0000256" key="6">
    <source>
        <dbReference type="ARBA" id="ARBA00023136"/>
    </source>
</evidence>
<evidence type="ECO:0000256" key="3">
    <source>
        <dbReference type="ARBA" id="ARBA00022448"/>
    </source>
</evidence>
<dbReference type="NCBIfam" id="TIGR00801">
    <property type="entry name" value="ncs2"/>
    <property type="match status" value="1"/>
</dbReference>
<feature type="transmembrane region" description="Helical" evidence="7">
    <location>
        <begin position="121"/>
        <end position="145"/>
    </location>
</feature>
<dbReference type="Proteomes" id="UP000323824">
    <property type="component" value="Chromosome"/>
</dbReference>
<feature type="transmembrane region" description="Helical" evidence="7">
    <location>
        <begin position="311"/>
        <end position="334"/>
    </location>
</feature>
<feature type="transmembrane region" description="Helical" evidence="7">
    <location>
        <begin position="44"/>
        <end position="60"/>
    </location>
</feature>
<dbReference type="InterPro" id="IPR006043">
    <property type="entry name" value="NCS2"/>
</dbReference>
<keyword evidence="5 7" id="KW-1133">Transmembrane helix</keyword>
<comment type="subcellular location">
    <subcellularLocation>
        <location evidence="1">Membrane</location>
        <topology evidence="1">Multi-pass membrane protein</topology>
    </subcellularLocation>
</comment>
<feature type="transmembrane region" description="Helical" evidence="7">
    <location>
        <begin position="157"/>
        <end position="177"/>
    </location>
</feature>
<accession>A0A5C1QCA0</accession>
<dbReference type="RefSeq" id="WP_149567534.1">
    <property type="nucleotide sequence ID" value="NZ_CP035807.1"/>
</dbReference>
<name>A0A5C1QCA0_9SPIO</name>
<evidence type="ECO:0000256" key="1">
    <source>
        <dbReference type="ARBA" id="ARBA00004141"/>
    </source>
</evidence>
<dbReference type="KEGG" id="sper:EW093_06080"/>
<organism evidence="8 9">
    <name type="scientific">Thiospirochaeta perfilievii</name>
    <dbReference type="NCBI Taxonomy" id="252967"/>
    <lineage>
        <taxon>Bacteria</taxon>
        <taxon>Pseudomonadati</taxon>
        <taxon>Spirochaetota</taxon>
        <taxon>Spirochaetia</taxon>
        <taxon>Spirochaetales</taxon>
        <taxon>Spirochaetaceae</taxon>
        <taxon>Thiospirochaeta</taxon>
    </lineage>
</organism>
<gene>
    <name evidence="8" type="ORF">EW093_06080</name>
</gene>
<evidence type="ECO:0000313" key="8">
    <source>
        <dbReference type="EMBL" id="QEN04286.1"/>
    </source>
</evidence>
<dbReference type="PANTHER" id="PTHR42810:SF2">
    <property type="entry name" value="PURINE PERMEASE C1399.01C-RELATED"/>
    <property type="match status" value="1"/>
</dbReference>
<keyword evidence="4 7" id="KW-0812">Transmembrane</keyword>
<dbReference type="EMBL" id="CP035807">
    <property type="protein sequence ID" value="QEN04286.1"/>
    <property type="molecule type" value="Genomic_DNA"/>
</dbReference>
<evidence type="ECO:0000256" key="7">
    <source>
        <dbReference type="SAM" id="Phobius"/>
    </source>
</evidence>
<evidence type="ECO:0000256" key="5">
    <source>
        <dbReference type="ARBA" id="ARBA00022989"/>
    </source>
</evidence>
<feature type="transmembrane region" description="Helical" evidence="7">
    <location>
        <begin position="400"/>
        <end position="419"/>
    </location>
</feature>
<dbReference type="PROSITE" id="PS01116">
    <property type="entry name" value="XANTH_URACIL_PERMASE"/>
    <property type="match status" value="1"/>
</dbReference>
<reference evidence="8 9" key="1">
    <citation type="submission" date="2019-02" db="EMBL/GenBank/DDBJ databases">
        <authorList>
            <person name="Fomenkov A."/>
            <person name="Dubinina G."/>
            <person name="Grabovich M."/>
            <person name="Vincze T."/>
            <person name="Roberts R.J."/>
        </authorList>
    </citation>
    <scope>NUCLEOTIDE SEQUENCE [LARGE SCALE GENOMIC DNA]</scope>
    <source>
        <strain evidence="8 9">P</strain>
    </source>
</reference>
<dbReference type="InterPro" id="IPR006042">
    <property type="entry name" value="Xan_ur_permease"/>
</dbReference>
<feature type="transmembrane region" description="Helical" evidence="7">
    <location>
        <begin position="340"/>
        <end position="362"/>
    </location>
</feature>
<dbReference type="AlphaFoldDB" id="A0A5C1QCA0"/>
<feature type="transmembrane region" description="Helical" evidence="7">
    <location>
        <begin position="90"/>
        <end position="109"/>
    </location>
</feature>
<evidence type="ECO:0000313" key="9">
    <source>
        <dbReference type="Proteomes" id="UP000323824"/>
    </source>
</evidence>
<dbReference type="GO" id="GO:0042907">
    <property type="term" value="F:xanthine transmembrane transporter activity"/>
    <property type="evidence" value="ECO:0007669"/>
    <property type="project" value="TreeGrafter"/>
</dbReference>
<feature type="transmembrane region" description="Helical" evidence="7">
    <location>
        <begin position="67"/>
        <end position="84"/>
    </location>
</feature>
<sequence>MSEKIIGTNERPPIGKWIPLSIQHVFAMFGSTVLVPALTGLSPTTALFTSGIGTLIYILITKGRVPAYLGSSFAFIAPIILVSGKFGVAYAFGAAFCVGIFYTLIALIIRQFGKGWVDRLLPPVVVGSIIIVIGLTLAPVAMGMAMNTSGGADGYSLVHLSIAGVTLAIAVISSIVLKGFFNVIPILVGIVGGYLFTFIMGSFIPAYHLIDFTVISNAAPFSVPTFVFPKFAIIPIITFMLVALATIAEHLGDTMVLGKVCKKDFYKDPGIHRTLAGDGIATSIAALFGGPPNTTYGENVGVMAITGVHSVWVTGGAAVVAILLSFIPPVGAFIQTIPAPVMGGVSAMLFGIIASAGIRTISESGVNYGEKRNLTISSVILVVGIGGGTIIAPISESVSFELGGVALAAFIGIILNLILPKSLNDIEEETAEEMIQHEIDK</sequence>
<feature type="transmembrane region" description="Helical" evidence="7">
    <location>
        <begin position="184"/>
        <end position="207"/>
    </location>
</feature>
<dbReference type="PANTHER" id="PTHR42810">
    <property type="entry name" value="PURINE PERMEASE C1399.01C-RELATED"/>
    <property type="match status" value="1"/>
</dbReference>
<reference evidence="8 9" key="2">
    <citation type="submission" date="2019-09" db="EMBL/GenBank/DDBJ databases">
        <title>Complete Genome Sequence and Methylome Analysis of free living Spirochaetas.</title>
        <authorList>
            <person name="Leshcheva N."/>
            <person name="Mikheeva N."/>
        </authorList>
    </citation>
    <scope>NUCLEOTIDE SEQUENCE [LARGE SCALE GENOMIC DNA]</scope>
    <source>
        <strain evidence="8 9">P</strain>
    </source>
</reference>
<evidence type="ECO:0000256" key="2">
    <source>
        <dbReference type="ARBA" id="ARBA00008821"/>
    </source>
</evidence>
<proteinExistence type="inferred from homology"/>
<keyword evidence="3" id="KW-0813">Transport</keyword>
<dbReference type="OrthoDB" id="9779092at2"/>